<keyword evidence="2" id="KW-1185">Reference proteome</keyword>
<protein>
    <submittedName>
        <fullName evidence="1">Minor capsid protein</fullName>
    </submittedName>
</protein>
<accession>A0ABW4DSL1</accession>
<sequence>MDFPERLVAEIRKLNLPIKTRIGNVGTDESAGFYPMPGGQVITEFMDGMKEQQLNYEYVIKSKDQDKAGDQLWAVSNFIEELDEIPSLDGSYDFEEITITSKPAQSQADEQGFFYWVVDFSAQIITYKKK</sequence>
<dbReference type="RefSeq" id="WP_125577462.1">
    <property type="nucleotide sequence ID" value="NZ_JBHTOF010000103.1"/>
</dbReference>
<dbReference type="EMBL" id="JBHTOF010000103">
    <property type="protein sequence ID" value="MFD1466474.1"/>
    <property type="molecule type" value="Genomic_DNA"/>
</dbReference>
<gene>
    <name evidence="1" type="ORF">ACFQ4L_10415</name>
</gene>
<dbReference type="InterPro" id="IPR024411">
    <property type="entry name" value="Tail_terminator_phage"/>
</dbReference>
<evidence type="ECO:0000313" key="1">
    <source>
        <dbReference type="EMBL" id="MFD1466474.1"/>
    </source>
</evidence>
<organism evidence="1 2">
    <name type="scientific">Lapidilactobacillus mulanensis</name>
    <dbReference type="NCBI Taxonomy" id="2485999"/>
    <lineage>
        <taxon>Bacteria</taxon>
        <taxon>Bacillati</taxon>
        <taxon>Bacillota</taxon>
        <taxon>Bacilli</taxon>
        <taxon>Lactobacillales</taxon>
        <taxon>Lactobacillaceae</taxon>
        <taxon>Lapidilactobacillus</taxon>
    </lineage>
</organism>
<dbReference type="Pfam" id="PF12691">
    <property type="entry name" value="Phage_tail_terminator_6"/>
    <property type="match status" value="1"/>
</dbReference>
<proteinExistence type="predicted"/>
<evidence type="ECO:0000313" key="2">
    <source>
        <dbReference type="Proteomes" id="UP001597244"/>
    </source>
</evidence>
<name>A0ABW4DSL1_9LACO</name>
<dbReference type="Proteomes" id="UP001597244">
    <property type="component" value="Unassembled WGS sequence"/>
</dbReference>
<reference evidence="2" key="1">
    <citation type="journal article" date="2019" name="Int. J. Syst. Evol. Microbiol.">
        <title>The Global Catalogue of Microorganisms (GCM) 10K type strain sequencing project: providing services to taxonomists for standard genome sequencing and annotation.</title>
        <authorList>
            <consortium name="The Broad Institute Genomics Platform"/>
            <consortium name="The Broad Institute Genome Sequencing Center for Infectious Disease"/>
            <person name="Wu L."/>
            <person name="Ma J."/>
        </authorList>
    </citation>
    <scope>NUCLEOTIDE SEQUENCE [LARGE SCALE GENOMIC DNA]</scope>
    <source>
        <strain evidence="2">CCM 8951</strain>
    </source>
</reference>
<comment type="caution">
    <text evidence="1">The sequence shown here is derived from an EMBL/GenBank/DDBJ whole genome shotgun (WGS) entry which is preliminary data.</text>
</comment>